<keyword evidence="4" id="KW-1185">Reference proteome</keyword>
<feature type="chain" id="PRO_5046905547" evidence="1">
    <location>
        <begin position="18"/>
        <end position="146"/>
    </location>
</feature>
<evidence type="ECO:0000313" key="4">
    <source>
        <dbReference type="Proteomes" id="UP001302949"/>
    </source>
</evidence>
<organism evidence="3 4">
    <name type="scientific">Arcicella rigui</name>
    <dbReference type="NCBI Taxonomy" id="797020"/>
    <lineage>
        <taxon>Bacteria</taxon>
        <taxon>Pseudomonadati</taxon>
        <taxon>Bacteroidota</taxon>
        <taxon>Cytophagia</taxon>
        <taxon>Cytophagales</taxon>
        <taxon>Flectobacillaceae</taxon>
        <taxon>Arcicella</taxon>
    </lineage>
</organism>
<feature type="signal peptide" evidence="1">
    <location>
        <begin position="1"/>
        <end position="17"/>
    </location>
</feature>
<evidence type="ECO:0000313" key="3">
    <source>
        <dbReference type="EMBL" id="MEA5137972.1"/>
    </source>
</evidence>
<dbReference type="InterPro" id="IPR036249">
    <property type="entry name" value="Thioredoxin-like_sf"/>
</dbReference>
<dbReference type="InterPro" id="IPR013766">
    <property type="entry name" value="Thioredoxin_domain"/>
</dbReference>
<dbReference type="Proteomes" id="UP001302949">
    <property type="component" value="Unassembled WGS sequence"/>
</dbReference>
<protein>
    <submittedName>
        <fullName evidence="3">Thioredoxin family protein</fullName>
    </submittedName>
</protein>
<dbReference type="RefSeq" id="WP_323295140.1">
    <property type="nucleotide sequence ID" value="NZ_JAYFUM010000003.1"/>
</dbReference>
<dbReference type="EMBL" id="JAYFUM010000003">
    <property type="protein sequence ID" value="MEA5137972.1"/>
    <property type="molecule type" value="Genomic_DNA"/>
</dbReference>
<reference evidence="3 4" key="1">
    <citation type="submission" date="2023-12" db="EMBL/GenBank/DDBJ databases">
        <title>Novel species of the genus Arcicella isolated from rivers.</title>
        <authorList>
            <person name="Lu H."/>
        </authorList>
    </citation>
    <scope>NUCLEOTIDE SEQUENCE [LARGE SCALE GENOMIC DNA]</scope>
    <source>
        <strain evidence="3 4">KCTC 23307</strain>
    </source>
</reference>
<comment type="caution">
    <text evidence="3">The sequence shown here is derived from an EMBL/GenBank/DDBJ whole genome shotgun (WGS) entry which is preliminary data.</text>
</comment>
<gene>
    <name evidence="3" type="ORF">VB248_02430</name>
</gene>
<proteinExistence type="predicted"/>
<sequence>MKSLIISLFLIFSASSAEWTLDFDKAKADATQGNKYILLNFSGSDWCIPCIKLKKDIFESEVFKNYAADNLILLRADFPRLKKNQLDAKQTAHNESLADKYNAEGKFPLTVLVDAKGKKIKEWDGYPSSLTPESFVQEIQSLSHAR</sequence>
<name>A0ABU5Q5P5_9BACT</name>
<dbReference type="Gene3D" id="3.40.30.10">
    <property type="entry name" value="Glutaredoxin"/>
    <property type="match status" value="1"/>
</dbReference>
<dbReference type="PROSITE" id="PS51352">
    <property type="entry name" value="THIOREDOXIN_2"/>
    <property type="match status" value="1"/>
</dbReference>
<accession>A0ABU5Q5P5</accession>
<evidence type="ECO:0000256" key="1">
    <source>
        <dbReference type="SAM" id="SignalP"/>
    </source>
</evidence>
<keyword evidence="1" id="KW-0732">Signal</keyword>
<evidence type="ECO:0000259" key="2">
    <source>
        <dbReference type="PROSITE" id="PS51352"/>
    </source>
</evidence>
<dbReference type="SUPFAM" id="SSF52833">
    <property type="entry name" value="Thioredoxin-like"/>
    <property type="match status" value="1"/>
</dbReference>
<dbReference type="Pfam" id="PF13899">
    <property type="entry name" value="Thioredoxin_7"/>
    <property type="match status" value="1"/>
</dbReference>
<feature type="domain" description="Thioredoxin" evidence="2">
    <location>
        <begin position="3"/>
        <end position="144"/>
    </location>
</feature>